<gene>
    <name evidence="1" type="ORF">UFOPK3204_01887</name>
</gene>
<name>A0A6J7AUP0_9ZZZZ</name>
<accession>A0A6J7AUP0</accession>
<evidence type="ECO:0000313" key="1">
    <source>
        <dbReference type="EMBL" id="CAB4836018.1"/>
    </source>
</evidence>
<protein>
    <submittedName>
        <fullName evidence="1">Unannotated protein</fullName>
    </submittedName>
</protein>
<reference evidence="1" key="1">
    <citation type="submission" date="2020-05" db="EMBL/GenBank/DDBJ databases">
        <authorList>
            <person name="Chiriac C."/>
            <person name="Salcher M."/>
            <person name="Ghai R."/>
            <person name="Kavagutti S V."/>
        </authorList>
    </citation>
    <scope>NUCLEOTIDE SEQUENCE</scope>
</reference>
<organism evidence="1">
    <name type="scientific">freshwater metagenome</name>
    <dbReference type="NCBI Taxonomy" id="449393"/>
    <lineage>
        <taxon>unclassified sequences</taxon>
        <taxon>metagenomes</taxon>
        <taxon>ecological metagenomes</taxon>
    </lineage>
</organism>
<dbReference type="EMBL" id="CAFABK010000166">
    <property type="protein sequence ID" value="CAB4836018.1"/>
    <property type="molecule type" value="Genomic_DNA"/>
</dbReference>
<proteinExistence type="predicted"/>
<sequence>MVVEVLNRVMVALTGLLLLSTVSGCDSSSGTMAPGLPDDAIVVYRFNDSSVPPQYHRSFELTVTSKEARLVVDSYGEILADAKTAEVEQAWQVMSQTYPSLDALPVVKSELGCVGGTSRWLKITQGKTVLKDIALDECGGVNDAAVSTMAGWVDPALKLFPAVAVLAPS</sequence>
<dbReference type="AlphaFoldDB" id="A0A6J7AUP0"/>